<evidence type="ECO:0000313" key="1">
    <source>
        <dbReference type="EMBL" id="VDC76157.1"/>
    </source>
</evidence>
<dbReference type="EMBL" id="LR031571">
    <property type="protein sequence ID" value="VDC76157.1"/>
    <property type="molecule type" value="Genomic_DNA"/>
</dbReference>
<name>A0A3P5Z824_BRACM</name>
<organism evidence="1">
    <name type="scientific">Brassica campestris</name>
    <name type="common">Field mustard</name>
    <dbReference type="NCBI Taxonomy" id="3711"/>
    <lineage>
        <taxon>Eukaryota</taxon>
        <taxon>Viridiplantae</taxon>
        <taxon>Streptophyta</taxon>
        <taxon>Embryophyta</taxon>
        <taxon>Tracheophyta</taxon>
        <taxon>Spermatophyta</taxon>
        <taxon>Magnoliopsida</taxon>
        <taxon>eudicotyledons</taxon>
        <taxon>Gunneridae</taxon>
        <taxon>Pentapetalae</taxon>
        <taxon>rosids</taxon>
        <taxon>malvids</taxon>
        <taxon>Brassicales</taxon>
        <taxon>Brassicaceae</taxon>
        <taxon>Brassiceae</taxon>
        <taxon>Brassica</taxon>
    </lineage>
</organism>
<accession>A0A3P5Z824</accession>
<proteinExistence type="predicted"/>
<dbReference type="AlphaFoldDB" id="A0A3P5Z824"/>
<protein>
    <submittedName>
        <fullName evidence="1">Uncharacterized protein</fullName>
    </submittedName>
</protein>
<reference evidence="1" key="1">
    <citation type="submission" date="2018-11" db="EMBL/GenBank/DDBJ databases">
        <authorList>
            <consortium name="Genoscope - CEA"/>
            <person name="William W."/>
        </authorList>
    </citation>
    <scope>NUCLEOTIDE SEQUENCE</scope>
</reference>
<gene>
    <name evidence="1" type="ORF">BRAA01T02659Z</name>
</gene>
<sequence length="91" mass="10200">MMVRSMRMELGVTKALSSTVKRVSITMKETLSGLRLESEDPGDLLTTMGTTEGRVRAHDSKLQVEKMCEMALQMWELRLKSHITGSAQSNQ</sequence>